<reference evidence="3" key="1">
    <citation type="journal article" date="2019" name="Int. J. Syst. Evol. Microbiol.">
        <title>The Global Catalogue of Microorganisms (GCM) 10K type strain sequencing project: providing services to taxonomists for standard genome sequencing and annotation.</title>
        <authorList>
            <consortium name="The Broad Institute Genomics Platform"/>
            <consortium name="The Broad Institute Genome Sequencing Center for Infectious Disease"/>
            <person name="Wu L."/>
            <person name="Ma J."/>
        </authorList>
    </citation>
    <scope>NUCLEOTIDE SEQUENCE [LARGE SCALE GENOMIC DNA]</scope>
    <source>
        <strain evidence="3">CGMCC 4.7275</strain>
    </source>
</reference>
<feature type="region of interest" description="Disordered" evidence="1">
    <location>
        <begin position="1"/>
        <end position="20"/>
    </location>
</feature>
<dbReference type="Proteomes" id="UP000660265">
    <property type="component" value="Unassembled WGS sequence"/>
</dbReference>
<gene>
    <name evidence="2" type="ORF">GCM10011583_59900</name>
</gene>
<feature type="region of interest" description="Disordered" evidence="1">
    <location>
        <begin position="86"/>
        <end position="114"/>
    </location>
</feature>
<evidence type="ECO:0000313" key="2">
    <source>
        <dbReference type="EMBL" id="GGK20050.1"/>
    </source>
</evidence>
<evidence type="ECO:0000313" key="3">
    <source>
        <dbReference type="Proteomes" id="UP000660265"/>
    </source>
</evidence>
<proteinExistence type="predicted"/>
<sequence length="194" mass="20224">MFSARRAEVSHAARGNAEASGDVGMKSYAARRAGGAERRTRSFATGSGAARGARRDAGARALACGEPALGDEFGVRLANGVTGHAQVHGERAVRRQPGARGQPAGPDGVAQGGHQLLTARSPPAQLQMEIGPRGLTLRLRSGLSLRLDLSLRFGLKVRLRPTGGGPGRARVIDPSIQHGNAPYTRSIRLPASRS</sequence>
<feature type="compositionally biased region" description="Basic and acidic residues" evidence="1">
    <location>
        <begin position="1"/>
        <end position="11"/>
    </location>
</feature>
<name>A0ABQ2ESI3_9ACTN</name>
<protein>
    <submittedName>
        <fullName evidence="2">Uncharacterized protein</fullName>
    </submittedName>
</protein>
<keyword evidence="3" id="KW-1185">Reference proteome</keyword>
<dbReference type="EMBL" id="BMMV01000024">
    <property type="protein sequence ID" value="GGK20050.1"/>
    <property type="molecule type" value="Genomic_DNA"/>
</dbReference>
<accession>A0ABQ2ESI3</accession>
<organism evidence="2 3">
    <name type="scientific">Streptomyces camponoticapitis</name>
    <dbReference type="NCBI Taxonomy" id="1616125"/>
    <lineage>
        <taxon>Bacteria</taxon>
        <taxon>Bacillati</taxon>
        <taxon>Actinomycetota</taxon>
        <taxon>Actinomycetes</taxon>
        <taxon>Kitasatosporales</taxon>
        <taxon>Streptomycetaceae</taxon>
        <taxon>Streptomyces</taxon>
    </lineage>
</organism>
<comment type="caution">
    <text evidence="2">The sequence shown here is derived from an EMBL/GenBank/DDBJ whole genome shotgun (WGS) entry which is preliminary data.</text>
</comment>
<evidence type="ECO:0000256" key="1">
    <source>
        <dbReference type="SAM" id="MobiDB-lite"/>
    </source>
</evidence>